<gene>
    <name evidence="2" type="ORF">HJC23_001797</name>
</gene>
<organism evidence="2 3">
    <name type="scientific">Cyclotella cryptica</name>
    <dbReference type="NCBI Taxonomy" id="29204"/>
    <lineage>
        <taxon>Eukaryota</taxon>
        <taxon>Sar</taxon>
        <taxon>Stramenopiles</taxon>
        <taxon>Ochrophyta</taxon>
        <taxon>Bacillariophyta</taxon>
        <taxon>Coscinodiscophyceae</taxon>
        <taxon>Thalassiosirophycidae</taxon>
        <taxon>Stephanodiscales</taxon>
        <taxon>Stephanodiscaceae</taxon>
        <taxon>Cyclotella</taxon>
    </lineage>
</organism>
<proteinExistence type="predicted"/>
<evidence type="ECO:0000313" key="2">
    <source>
        <dbReference type="EMBL" id="KAL3802253.1"/>
    </source>
</evidence>
<reference evidence="2 3" key="1">
    <citation type="journal article" date="2020" name="G3 (Bethesda)">
        <title>Improved Reference Genome for Cyclotella cryptica CCMP332, a Model for Cell Wall Morphogenesis, Salinity Adaptation, and Lipid Production in Diatoms (Bacillariophyta).</title>
        <authorList>
            <person name="Roberts W.R."/>
            <person name="Downey K.M."/>
            <person name="Ruck E.C."/>
            <person name="Traller J.C."/>
            <person name="Alverson A.J."/>
        </authorList>
    </citation>
    <scope>NUCLEOTIDE SEQUENCE [LARGE SCALE GENOMIC DNA]</scope>
    <source>
        <strain evidence="2 3">CCMP332</strain>
    </source>
</reference>
<evidence type="ECO:0000256" key="1">
    <source>
        <dbReference type="SAM" id="MobiDB-lite"/>
    </source>
</evidence>
<dbReference type="Proteomes" id="UP001516023">
    <property type="component" value="Unassembled WGS sequence"/>
</dbReference>
<keyword evidence="3" id="KW-1185">Reference proteome</keyword>
<protein>
    <submittedName>
        <fullName evidence="2">Uncharacterized protein</fullName>
    </submittedName>
</protein>
<accession>A0ABD3QPN5</accession>
<sequence>MMGQVEGKNYVLCSGHQVTEVINNCGSLHQATLSQINNGSRSAPFTRPPSNEAVDLQNNMV</sequence>
<dbReference type="AlphaFoldDB" id="A0ABD3QPN5"/>
<evidence type="ECO:0000313" key="3">
    <source>
        <dbReference type="Proteomes" id="UP001516023"/>
    </source>
</evidence>
<dbReference type="EMBL" id="JABMIG020000021">
    <property type="protein sequence ID" value="KAL3802253.1"/>
    <property type="molecule type" value="Genomic_DNA"/>
</dbReference>
<name>A0ABD3QPN5_9STRA</name>
<feature type="region of interest" description="Disordered" evidence="1">
    <location>
        <begin position="39"/>
        <end position="61"/>
    </location>
</feature>
<comment type="caution">
    <text evidence="2">The sequence shown here is derived from an EMBL/GenBank/DDBJ whole genome shotgun (WGS) entry which is preliminary data.</text>
</comment>